<sequence length="484" mass="54127">PNYMGYAKIIWRRKKMVTLLQKIYEKAQSAVQIGKDYGEWFQTDVGTRQGDPLSPLLFIAYLERVMDQVRQNICEINIDGIFINNLSFADDTDLIDEEVSSLQRQIELTKTAAEKAGHILNINKTKTMVFGDRNIASSIQVAGETIDNVEKFEYLVNMATAGGGEEALVQRLLRITDVAQESLDILAPISGYAKSSLVSLEEAVVPLVPIVADIQSHAYIAKLKCKKPVDNLTQDESASIMLYTMGWEPLDECLYVVLNNTLRATDRLQKLKPWYLYLRLFLNALFRLPLLSITAYRGVKLDLSNRYIEGETIVWWGFSSCTTSVGVLKSEMFLGKTGTRTMFNLQCKSARDIRKHSFYPVEDEVLLMAATQFKVVSSLDQGNLHIIQLEETIPPFPILQPVSIIGSLPTNPNPSDDLITTAVGISNEEHDKHSHKSQINTYEAAASKNKKAEVTSITSSMSNVKISASTNESKIFIALGMRII</sequence>
<reference evidence="8" key="1">
    <citation type="submission" date="2021-02" db="EMBL/GenBank/DDBJ databases">
        <authorList>
            <person name="Nowell W R."/>
        </authorList>
    </citation>
    <scope>NUCLEOTIDE SEQUENCE</scope>
</reference>
<dbReference type="Gene3D" id="3.90.176.10">
    <property type="entry name" value="Toxin ADP-ribosyltransferase, Chain A, domain 1"/>
    <property type="match status" value="1"/>
</dbReference>
<feature type="domain" description="Reverse transcriptase" evidence="7">
    <location>
        <begin position="1"/>
        <end position="146"/>
    </location>
</feature>
<keyword evidence="3 6" id="KW-0808">Transferase</keyword>
<evidence type="ECO:0000256" key="2">
    <source>
        <dbReference type="ARBA" id="ARBA00022676"/>
    </source>
</evidence>
<evidence type="ECO:0000313" key="8">
    <source>
        <dbReference type="EMBL" id="CAF4438642.1"/>
    </source>
</evidence>
<dbReference type="InterPro" id="IPR000477">
    <property type="entry name" value="RT_dom"/>
</dbReference>
<keyword evidence="2 6" id="KW-0328">Glycosyltransferase</keyword>
<evidence type="ECO:0000256" key="4">
    <source>
        <dbReference type="ARBA" id="ARBA00022695"/>
    </source>
</evidence>
<dbReference type="Pfam" id="PF00078">
    <property type="entry name" value="RVT_1"/>
    <property type="match status" value="1"/>
</dbReference>
<dbReference type="GO" id="GO:0016779">
    <property type="term" value="F:nucleotidyltransferase activity"/>
    <property type="evidence" value="ECO:0007669"/>
    <property type="project" value="UniProtKB-KW"/>
</dbReference>
<gene>
    <name evidence="8" type="ORF">UJA718_LOCUS21909</name>
</gene>
<dbReference type="Proteomes" id="UP000663873">
    <property type="component" value="Unassembled WGS sequence"/>
</dbReference>
<dbReference type="PROSITE" id="PS50878">
    <property type="entry name" value="RT_POL"/>
    <property type="match status" value="1"/>
</dbReference>
<name>A0A820RNF6_9BILA</name>
<evidence type="ECO:0000256" key="3">
    <source>
        <dbReference type="ARBA" id="ARBA00022679"/>
    </source>
</evidence>
<dbReference type="EMBL" id="CAJOBP010004386">
    <property type="protein sequence ID" value="CAF4438642.1"/>
    <property type="molecule type" value="Genomic_DNA"/>
</dbReference>
<dbReference type="InterPro" id="IPR000768">
    <property type="entry name" value="ART"/>
</dbReference>
<dbReference type="PANTHER" id="PTHR47027">
    <property type="entry name" value="REVERSE TRANSCRIPTASE DOMAIN-CONTAINING PROTEIN"/>
    <property type="match status" value="1"/>
</dbReference>
<organism evidence="8 9">
    <name type="scientific">Rotaria socialis</name>
    <dbReference type="NCBI Taxonomy" id="392032"/>
    <lineage>
        <taxon>Eukaryota</taxon>
        <taxon>Metazoa</taxon>
        <taxon>Spiralia</taxon>
        <taxon>Gnathifera</taxon>
        <taxon>Rotifera</taxon>
        <taxon>Eurotatoria</taxon>
        <taxon>Bdelloidea</taxon>
        <taxon>Philodinida</taxon>
        <taxon>Philodinidae</taxon>
        <taxon>Rotaria</taxon>
    </lineage>
</organism>
<protein>
    <recommendedName>
        <fullName evidence="6">NAD(P)(+)--arginine ADP-ribosyltransferase</fullName>
        <ecNumber evidence="6">2.4.2.31</ecNumber>
    </recommendedName>
    <alternativeName>
        <fullName evidence="6">Mono(ADP-ribosyl)transferase</fullName>
    </alternativeName>
</protein>
<evidence type="ECO:0000256" key="6">
    <source>
        <dbReference type="RuleBase" id="RU361228"/>
    </source>
</evidence>
<comment type="caution">
    <text evidence="8">The sequence shown here is derived from an EMBL/GenBank/DDBJ whole genome shotgun (WGS) entry which is preliminary data.</text>
</comment>
<dbReference type="Pfam" id="PF01129">
    <property type="entry name" value="ART"/>
    <property type="match status" value="1"/>
</dbReference>
<dbReference type="SUPFAM" id="SSF56399">
    <property type="entry name" value="ADP-ribosylation"/>
    <property type="match status" value="1"/>
</dbReference>
<comment type="catalytic activity">
    <reaction evidence="5 6">
        <text>L-arginyl-[protein] + NAD(+) = N(omega)-(ADP-D-ribosyl)-L-arginyl-[protein] + nicotinamide + H(+)</text>
        <dbReference type="Rhea" id="RHEA:19149"/>
        <dbReference type="Rhea" id="RHEA-COMP:10532"/>
        <dbReference type="Rhea" id="RHEA-COMP:15087"/>
        <dbReference type="ChEBI" id="CHEBI:15378"/>
        <dbReference type="ChEBI" id="CHEBI:17154"/>
        <dbReference type="ChEBI" id="CHEBI:29965"/>
        <dbReference type="ChEBI" id="CHEBI:57540"/>
        <dbReference type="ChEBI" id="CHEBI:142554"/>
        <dbReference type="EC" id="2.4.2.31"/>
    </reaction>
</comment>
<evidence type="ECO:0000256" key="5">
    <source>
        <dbReference type="ARBA" id="ARBA00047597"/>
    </source>
</evidence>
<dbReference type="AlphaFoldDB" id="A0A820RNF6"/>
<evidence type="ECO:0000313" key="9">
    <source>
        <dbReference type="Proteomes" id="UP000663873"/>
    </source>
</evidence>
<keyword evidence="6" id="KW-0521">NADP</keyword>
<feature type="non-terminal residue" evidence="8">
    <location>
        <position position="1"/>
    </location>
</feature>
<evidence type="ECO:0000259" key="7">
    <source>
        <dbReference type="PROSITE" id="PS50878"/>
    </source>
</evidence>
<evidence type="ECO:0000256" key="1">
    <source>
        <dbReference type="ARBA" id="ARBA00009558"/>
    </source>
</evidence>
<keyword evidence="4" id="KW-0548">Nucleotidyltransferase</keyword>
<dbReference type="EC" id="2.4.2.31" evidence="6"/>
<comment type="similarity">
    <text evidence="1 6">Belongs to the Arg-specific ADP-ribosyltransferase family.</text>
</comment>
<proteinExistence type="inferred from homology"/>
<keyword evidence="6" id="KW-0520">NAD</keyword>
<dbReference type="GO" id="GO:0106274">
    <property type="term" value="F:NAD+-protein-arginine ADP-ribosyltransferase activity"/>
    <property type="evidence" value="ECO:0007669"/>
    <property type="project" value="UniProtKB-EC"/>
</dbReference>
<dbReference type="PANTHER" id="PTHR47027:SF20">
    <property type="entry name" value="REVERSE TRANSCRIPTASE-LIKE PROTEIN WITH RNA-DIRECTED DNA POLYMERASE DOMAIN"/>
    <property type="match status" value="1"/>
</dbReference>
<keyword evidence="9" id="KW-1185">Reference proteome</keyword>
<accession>A0A820RNF6</accession>
<dbReference type="PROSITE" id="PS51996">
    <property type="entry name" value="TR_MART"/>
    <property type="match status" value="1"/>
</dbReference>